<dbReference type="AlphaFoldDB" id="A0A1Y1HSL9"/>
<evidence type="ECO:0000256" key="1">
    <source>
        <dbReference type="SAM" id="MobiDB-lite"/>
    </source>
</evidence>
<evidence type="ECO:0000313" key="3">
    <source>
        <dbReference type="EMBL" id="GAQ80179.1"/>
    </source>
</evidence>
<proteinExistence type="predicted"/>
<sequence length="560" mass="62731">MACVTTSSIQQSCRLHFTPAGPQRCNQKPLSLVQSNLSVEGFRRLALDWRVLRTTASKVGSPNRKEDALPTRVRFGGKTQAACCLRSPLATSSMAADLHTPHLPHGDSLRAPVHASRPQCTSSAAPAPAPVDETGRPLIKLEQLVRGRSFADVSRLLESPPYGLRVRESVALPELYSVSYDMLAIIRKESTWQLPEVRQARGIILEKETNRVVCRPFDKFFNAGEPDQKRDPLDWATARVYEKLDGSLMKAYFYKGAWRVATNRTVDASDAKIHMASSDRTFRDVFDETWPQFPAGLHPDYTYMFELCHPETRVVVPHAQGRLVYLGARHMPTHREVFPEDLPVPGLDLPQRFDIASEEDCLALAAKLPFSEEGFVAVDSMFRRAKIKSPAYLWLAHAGSNPSKDLRTVVFNVLLQGEVSEASLLPGIGPLFEPMQVALDQLLDHVLEAWTKVKDIELQKDFALTLQKDYRHVMSMFFHLRKEVQRRATVLPPNPTLSDADVKQMAMEYWLASQDEGAAVKAALAFEIALPEISQTMLDGFYVRQGAVQADLDAARLEEE</sequence>
<feature type="region of interest" description="Disordered" evidence="1">
    <location>
        <begin position="97"/>
        <end position="133"/>
    </location>
</feature>
<reference evidence="3 4" key="1">
    <citation type="journal article" date="2014" name="Nat. Commun.">
        <title>Klebsormidium flaccidum genome reveals primary factors for plant terrestrial adaptation.</title>
        <authorList>
            <person name="Hori K."/>
            <person name="Maruyama F."/>
            <person name="Fujisawa T."/>
            <person name="Togashi T."/>
            <person name="Yamamoto N."/>
            <person name="Seo M."/>
            <person name="Sato S."/>
            <person name="Yamada T."/>
            <person name="Mori H."/>
            <person name="Tajima N."/>
            <person name="Moriyama T."/>
            <person name="Ikeuchi M."/>
            <person name="Watanabe M."/>
            <person name="Wada H."/>
            <person name="Kobayashi K."/>
            <person name="Saito M."/>
            <person name="Masuda T."/>
            <person name="Sasaki-Sekimoto Y."/>
            <person name="Mashiguchi K."/>
            <person name="Awai K."/>
            <person name="Shimojima M."/>
            <person name="Masuda S."/>
            <person name="Iwai M."/>
            <person name="Nobusawa T."/>
            <person name="Narise T."/>
            <person name="Kondo S."/>
            <person name="Saito H."/>
            <person name="Sato R."/>
            <person name="Murakawa M."/>
            <person name="Ihara Y."/>
            <person name="Oshima-Yamada Y."/>
            <person name="Ohtaka K."/>
            <person name="Satoh M."/>
            <person name="Sonobe K."/>
            <person name="Ishii M."/>
            <person name="Ohtani R."/>
            <person name="Kanamori-Sato M."/>
            <person name="Honoki R."/>
            <person name="Miyazaki D."/>
            <person name="Mochizuki H."/>
            <person name="Umetsu J."/>
            <person name="Higashi K."/>
            <person name="Shibata D."/>
            <person name="Kamiya Y."/>
            <person name="Sato N."/>
            <person name="Nakamura Y."/>
            <person name="Tabata S."/>
            <person name="Ida S."/>
            <person name="Kurokawa K."/>
            <person name="Ohta H."/>
        </authorList>
    </citation>
    <scope>NUCLEOTIDE SEQUENCE [LARGE SCALE GENOMIC DNA]</scope>
    <source>
        <strain evidence="3 4">NIES-2285</strain>
    </source>
</reference>
<evidence type="ECO:0000313" key="4">
    <source>
        <dbReference type="Proteomes" id="UP000054558"/>
    </source>
</evidence>
<dbReference type="Pfam" id="PF09511">
    <property type="entry name" value="RNA_lig_T4_1"/>
    <property type="match status" value="1"/>
</dbReference>
<accession>A0A1Y1HSL9</accession>
<organism evidence="3 4">
    <name type="scientific">Klebsormidium nitens</name>
    <name type="common">Green alga</name>
    <name type="synonym">Ulothrix nitens</name>
    <dbReference type="NCBI Taxonomy" id="105231"/>
    <lineage>
        <taxon>Eukaryota</taxon>
        <taxon>Viridiplantae</taxon>
        <taxon>Streptophyta</taxon>
        <taxon>Klebsormidiophyceae</taxon>
        <taxon>Klebsormidiales</taxon>
        <taxon>Klebsormidiaceae</taxon>
        <taxon>Klebsormidium</taxon>
    </lineage>
</organism>
<dbReference type="EMBL" id="DF236997">
    <property type="protein sequence ID" value="GAQ80179.1"/>
    <property type="molecule type" value="Genomic_DNA"/>
</dbReference>
<keyword evidence="4" id="KW-1185">Reference proteome</keyword>
<feature type="domain" description="T4 RNA ligase 1-like N-terminal" evidence="2">
    <location>
        <begin position="199"/>
        <end position="333"/>
    </location>
</feature>
<protein>
    <recommendedName>
        <fullName evidence="2">T4 RNA ligase 1-like N-terminal domain-containing protein</fullName>
    </recommendedName>
</protein>
<dbReference type="Proteomes" id="UP000054558">
    <property type="component" value="Unassembled WGS sequence"/>
</dbReference>
<dbReference type="InterPro" id="IPR019039">
    <property type="entry name" value="T4-Rnl1-like_N"/>
</dbReference>
<evidence type="ECO:0000259" key="2">
    <source>
        <dbReference type="Pfam" id="PF09511"/>
    </source>
</evidence>
<name>A0A1Y1HSL9_KLENI</name>
<gene>
    <name evidence="3" type="ORF">KFL_000480200</name>
</gene>
<dbReference type="OrthoDB" id="2111238at2759"/>